<accession>A0ABV8TV14</accession>
<dbReference type="Proteomes" id="UP001595823">
    <property type="component" value="Unassembled WGS sequence"/>
</dbReference>
<sequence length="418" mass="47353">MGWFDGWKEAMVDGYFDQQEWLRNDGKSAPVKEIDSEGGLDSVPTRHEVLDLVETFTPIFEEGYRRQIAHDRFGDQTDIFFKTDDRARSKLKLKEDGYWIEQADDERQREYPSQNFVLGVYRYSDELGFFMPSEIPESMEIGNLEELKSSWRPSSSSDVHDIWRQAHHEASKTTSEIKDAFDEAMLQCDIDGIKELIDHVNGIGKSMNDIYDQHRDSSVKEVLDVWDSWEGDDADAAYETFGNNLPGAMAMQREGSFRIAEAVSAEGSAQASAMIACYNSMAVIWERLLEELNPTTPLDKSVNKVTGSLSVNRIPWAGDIIATTDFVVEVATDGKLEGLFASIVSKAISVVFPDHENVPDGAICGKIREWLCEAAVEILDELYNSRSEYQKSLDTHELSWQEKWSTDTIYQVIPGYQG</sequence>
<evidence type="ECO:0000313" key="1">
    <source>
        <dbReference type="EMBL" id="MFC4334634.1"/>
    </source>
</evidence>
<comment type="caution">
    <text evidence="1">The sequence shown here is derived from an EMBL/GenBank/DDBJ whole genome shotgun (WGS) entry which is preliminary data.</text>
</comment>
<organism evidence="1 2">
    <name type="scientific">Salininema proteolyticum</name>
    <dbReference type="NCBI Taxonomy" id="1607685"/>
    <lineage>
        <taxon>Bacteria</taxon>
        <taxon>Bacillati</taxon>
        <taxon>Actinomycetota</taxon>
        <taxon>Actinomycetes</taxon>
        <taxon>Glycomycetales</taxon>
        <taxon>Glycomycetaceae</taxon>
        <taxon>Salininema</taxon>
    </lineage>
</organism>
<name>A0ABV8TV14_9ACTN</name>
<dbReference type="EMBL" id="JBHSDK010000007">
    <property type="protein sequence ID" value="MFC4334634.1"/>
    <property type="molecule type" value="Genomic_DNA"/>
</dbReference>
<reference evidence="2" key="1">
    <citation type="journal article" date="2019" name="Int. J. Syst. Evol. Microbiol.">
        <title>The Global Catalogue of Microorganisms (GCM) 10K type strain sequencing project: providing services to taxonomists for standard genome sequencing and annotation.</title>
        <authorList>
            <consortium name="The Broad Institute Genomics Platform"/>
            <consortium name="The Broad Institute Genome Sequencing Center for Infectious Disease"/>
            <person name="Wu L."/>
            <person name="Ma J."/>
        </authorList>
    </citation>
    <scope>NUCLEOTIDE SEQUENCE [LARGE SCALE GENOMIC DNA]</scope>
    <source>
        <strain evidence="2">IBRC-M 10908</strain>
    </source>
</reference>
<dbReference type="RefSeq" id="WP_380618513.1">
    <property type="nucleotide sequence ID" value="NZ_JBHSDK010000007.1"/>
</dbReference>
<keyword evidence="2" id="KW-1185">Reference proteome</keyword>
<proteinExistence type="predicted"/>
<gene>
    <name evidence="1" type="ORF">ACFPET_05420</name>
</gene>
<evidence type="ECO:0000313" key="2">
    <source>
        <dbReference type="Proteomes" id="UP001595823"/>
    </source>
</evidence>
<protein>
    <submittedName>
        <fullName evidence="1">Uncharacterized protein</fullName>
    </submittedName>
</protein>